<evidence type="ECO:0000313" key="3">
    <source>
        <dbReference type="Proteomes" id="UP001160148"/>
    </source>
</evidence>
<evidence type="ECO:0000256" key="1">
    <source>
        <dbReference type="SAM" id="MobiDB-lite"/>
    </source>
</evidence>
<organism evidence="2 3">
    <name type="scientific">Macrosiphum euphorbiae</name>
    <name type="common">potato aphid</name>
    <dbReference type="NCBI Taxonomy" id="13131"/>
    <lineage>
        <taxon>Eukaryota</taxon>
        <taxon>Metazoa</taxon>
        <taxon>Ecdysozoa</taxon>
        <taxon>Arthropoda</taxon>
        <taxon>Hexapoda</taxon>
        <taxon>Insecta</taxon>
        <taxon>Pterygota</taxon>
        <taxon>Neoptera</taxon>
        <taxon>Paraneoptera</taxon>
        <taxon>Hemiptera</taxon>
        <taxon>Sternorrhyncha</taxon>
        <taxon>Aphidomorpha</taxon>
        <taxon>Aphidoidea</taxon>
        <taxon>Aphididae</taxon>
        <taxon>Macrosiphini</taxon>
        <taxon>Macrosiphum</taxon>
    </lineage>
</organism>
<gene>
    <name evidence="2" type="ORF">MEUPH1_LOCUS4331</name>
</gene>
<reference evidence="2 3" key="1">
    <citation type="submission" date="2023-01" db="EMBL/GenBank/DDBJ databases">
        <authorList>
            <person name="Whitehead M."/>
        </authorList>
    </citation>
    <scope>NUCLEOTIDE SEQUENCE [LARGE SCALE GENOMIC DNA]</scope>
</reference>
<feature type="compositionally biased region" description="Polar residues" evidence="1">
    <location>
        <begin position="20"/>
        <end position="38"/>
    </location>
</feature>
<sequence>MTTVSSLSEFPSDDDDGSRNETNSSTTEVVYSPQWNRKSNMKMIPNKQHKKNNKSIADIMESNKQSSWCSSKLKISNEEPRSFQRSSSALTSLNSPPIDESTHQTISQSNQKPLTSYYSSSSQVTSSDDFLKNNPFVNRLRNPSVAQEYGHSYFDTNCSSTDSSRNSNFDQFFPKSSTTADSFFDNLESRVERKPSLEMQSKYISEHRFHWSENIEYCSPWVRHRAKEIADHVDGLGLFEVKKKSEVSENDSKKMHNDLKSEVVHEDSEKIDDDITYKIASKLCDTFLKHDETNVLDNNQCPNDENFKWSKLYQKLINYGQL</sequence>
<proteinExistence type="predicted"/>
<feature type="region of interest" description="Disordered" evidence="1">
    <location>
        <begin position="1"/>
        <end position="63"/>
    </location>
</feature>
<dbReference type="EMBL" id="CARXXK010000001">
    <property type="protein sequence ID" value="CAI6347555.1"/>
    <property type="molecule type" value="Genomic_DNA"/>
</dbReference>
<name>A0AAV0VVH6_9HEMI</name>
<feature type="compositionally biased region" description="Polar residues" evidence="1">
    <location>
        <begin position="103"/>
        <end position="114"/>
    </location>
</feature>
<keyword evidence="3" id="KW-1185">Reference proteome</keyword>
<feature type="region of interest" description="Disordered" evidence="1">
    <location>
        <begin position="79"/>
        <end position="120"/>
    </location>
</feature>
<dbReference type="Proteomes" id="UP001160148">
    <property type="component" value="Unassembled WGS sequence"/>
</dbReference>
<feature type="compositionally biased region" description="Polar residues" evidence="1">
    <location>
        <begin position="83"/>
        <end position="95"/>
    </location>
</feature>
<accession>A0AAV0VVH6</accession>
<dbReference type="AlphaFoldDB" id="A0AAV0VVH6"/>
<comment type="caution">
    <text evidence="2">The sequence shown here is derived from an EMBL/GenBank/DDBJ whole genome shotgun (WGS) entry which is preliminary data.</text>
</comment>
<protein>
    <submittedName>
        <fullName evidence="2">Uncharacterized protein</fullName>
    </submittedName>
</protein>
<evidence type="ECO:0000313" key="2">
    <source>
        <dbReference type="EMBL" id="CAI6347555.1"/>
    </source>
</evidence>